<dbReference type="PROSITE" id="PS00211">
    <property type="entry name" value="ABC_TRANSPORTER_1"/>
    <property type="match status" value="1"/>
</dbReference>
<keyword evidence="1" id="KW-0813">Transport</keyword>
<evidence type="ECO:0000256" key="2">
    <source>
        <dbReference type="ARBA" id="ARBA00022741"/>
    </source>
</evidence>
<proteinExistence type="predicted"/>
<dbReference type="Pfam" id="PF00005">
    <property type="entry name" value="ABC_tran"/>
    <property type="match status" value="1"/>
</dbReference>
<dbReference type="Gene3D" id="3.40.50.300">
    <property type="entry name" value="P-loop containing nucleotide triphosphate hydrolases"/>
    <property type="match status" value="1"/>
</dbReference>
<name>C9LQB4_9FIRM</name>
<dbReference type="Proteomes" id="UP000004736">
    <property type="component" value="Unassembled WGS sequence"/>
</dbReference>
<dbReference type="InterPro" id="IPR003439">
    <property type="entry name" value="ABC_transporter-like_ATP-bd"/>
</dbReference>
<accession>C9LQB4</accession>
<dbReference type="AlphaFoldDB" id="C9LQB4"/>
<dbReference type="InterPro" id="IPR003593">
    <property type="entry name" value="AAA+_ATPase"/>
</dbReference>
<evidence type="ECO:0000259" key="4">
    <source>
        <dbReference type="PROSITE" id="PS50893"/>
    </source>
</evidence>
<comment type="caution">
    <text evidence="5">The sequence shown here is derived from an EMBL/GenBank/DDBJ whole genome shotgun (WGS) entry which is preliminary data.</text>
</comment>
<dbReference type="InterPro" id="IPR017871">
    <property type="entry name" value="ABC_transporter-like_CS"/>
</dbReference>
<keyword evidence="6" id="KW-1185">Reference proteome</keyword>
<sequence length="265" mass="29721">MEILAEAVRFFAGGRQILQGIDLELRPKEFLGIIGPNGSGKSTFLKCVYRVQKPTTGKIYFNGKKLDEFSYRESALKLAVVAQHNFYNFDFSVLDVVLMGCSPHKKMMERDNAEDYKIARDALRVVGLEEFGERNFSTLSGGEQQRVILARALTQQTECLVLDEPTNHLDIKYQLEIMDIVKGLGVTVIAAVHDLNIAAMYCDRLIAISGGKVAGIGTPRELLTAEFIKKLYGVDSRVDIEESTGRMNIVYLPRHWKEKTPQVST</sequence>
<dbReference type="GO" id="GO:0005524">
    <property type="term" value="F:ATP binding"/>
    <property type="evidence" value="ECO:0007669"/>
    <property type="project" value="UniProtKB-KW"/>
</dbReference>
<dbReference type="HOGENOM" id="CLU_000604_1_11_9"/>
<keyword evidence="3 5" id="KW-0067">ATP-binding</keyword>
<dbReference type="PROSITE" id="PS50893">
    <property type="entry name" value="ABC_TRANSPORTER_2"/>
    <property type="match status" value="1"/>
</dbReference>
<dbReference type="CDD" id="cd03214">
    <property type="entry name" value="ABC_Iron-Siderophores_B12_Hemin"/>
    <property type="match status" value="1"/>
</dbReference>
<evidence type="ECO:0000313" key="6">
    <source>
        <dbReference type="Proteomes" id="UP000004736"/>
    </source>
</evidence>
<dbReference type="EMBL" id="ACIM02000001">
    <property type="protein sequence ID" value="EEW97750.1"/>
    <property type="molecule type" value="Genomic_DNA"/>
</dbReference>
<organism evidence="5 6">
    <name type="scientific">Dialister invisus DSM 15470</name>
    <dbReference type="NCBI Taxonomy" id="592028"/>
    <lineage>
        <taxon>Bacteria</taxon>
        <taxon>Bacillati</taxon>
        <taxon>Bacillota</taxon>
        <taxon>Negativicutes</taxon>
        <taxon>Veillonellales</taxon>
        <taxon>Veillonellaceae</taxon>
        <taxon>Dialister</taxon>
    </lineage>
</organism>
<dbReference type="RefSeq" id="WP_007070681.1">
    <property type="nucleotide sequence ID" value="NZ_GG698602.1"/>
</dbReference>
<dbReference type="GeneID" id="78278258"/>
<dbReference type="eggNOG" id="COG1120">
    <property type="taxonomic scope" value="Bacteria"/>
</dbReference>
<evidence type="ECO:0000256" key="1">
    <source>
        <dbReference type="ARBA" id="ARBA00022448"/>
    </source>
</evidence>
<dbReference type="PANTHER" id="PTHR42794:SF2">
    <property type="entry name" value="ABC TRANSPORTER ATP-BINDING PROTEIN"/>
    <property type="match status" value="1"/>
</dbReference>
<protein>
    <submittedName>
        <fullName evidence="5">ABC transporter, ATP-binding protein</fullName>
    </submittedName>
</protein>
<dbReference type="OrthoDB" id="9799337at2"/>
<dbReference type="InterPro" id="IPR027417">
    <property type="entry name" value="P-loop_NTPase"/>
</dbReference>
<reference evidence="5" key="1">
    <citation type="submission" date="2009-09" db="EMBL/GenBank/DDBJ databases">
        <authorList>
            <person name="Weinstock G."/>
            <person name="Sodergren E."/>
            <person name="Clifton S."/>
            <person name="Fulton L."/>
            <person name="Fulton B."/>
            <person name="Courtney L."/>
            <person name="Fronick C."/>
            <person name="Harrison M."/>
            <person name="Strong C."/>
            <person name="Farmer C."/>
            <person name="Delahaunty K."/>
            <person name="Markovic C."/>
            <person name="Hall O."/>
            <person name="Minx P."/>
            <person name="Tomlinson C."/>
            <person name="Mitreva M."/>
            <person name="Nelson J."/>
            <person name="Hou S."/>
            <person name="Wollam A."/>
            <person name="Pepin K.H."/>
            <person name="Johnson M."/>
            <person name="Bhonagiri V."/>
            <person name="Nash W.E."/>
            <person name="Warren W."/>
            <person name="Chinwalla A."/>
            <person name="Mardis E.R."/>
            <person name="Wilson R.K."/>
        </authorList>
    </citation>
    <scope>NUCLEOTIDE SEQUENCE [LARGE SCALE GENOMIC DNA]</scope>
    <source>
        <strain evidence="5">DSM 15470</strain>
    </source>
</reference>
<keyword evidence="2" id="KW-0547">Nucleotide-binding</keyword>
<feature type="domain" description="ABC transporter" evidence="4">
    <location>
        <begin position="3"/>
        <end position="235"/>
    </location>
</feature>
<evidence type="ECO:0000313" key="5">
    <source>
        <dbReference type="EMBL" id="EEW97750.1"/>
    </source>
</evidence>
<evidence type="ECO:0000256" key="3">
    <source>
        <dbReference type="ARBA" id="ARBA00022840"/>
    </source>
</evidence>
<dbReference type="STRING" id="592028.GCWU000321_01746"/>
<dbReference type="FunFam" id="3.40.50.300:FF:000134">
    <property type="entry name" value="Iron-enterobactin ABC transporter ATP-binding protein"/>
    <property type="match status" value="1"/>
</dbReference>
<gene>
    <name evidence="5" type="ORF">GCWU000321_01746</name>
</gene>
<dbReference type="SUPFAM" id="SSF52540">
    <property type="entry name" value="P-loop containing nucleoside triphosphate hydrolases"/>
    <property type="match status" value="1"/>
</dbReference>
<dbReference type="GO" id="GO:0016887">
    <property type="term" value="F:ATP hydrolysis activity"/>
    <property type="evidence" value="ECO:0007669"/>
    <property type="project" value="InterPro"/>
</dbReference>
<dbReference type="PANTHER" id="PTHR42794">
    <property type="entry name" value="HEMIN IMPORT ATP-BINDING PROTEIN HMUV"/>
    <property type="match status" value="1"/>
</dbReference>
<dbReference type="SMART" id="SM00382">
    <property type="entry name" value="AAA"/>
    <property type="match status" value="1"/>
</dbReference>